<comment type="caution">
    <text evidence="2">The sequence shown here is derived from an EMBL/GenBank/DDBJ whole genome shotgun (WGS) entry which is preliminary data.</text>
</comment>
<dbReference type="Pfam" id="PF12779">
    <property type="entry name" value="WXXGXW"/>
    <property type="match status" value="2"/>
</dbReference>
<dbReference type="Proteomes" id="UP001365846">
    <property type="component" value="Unassembled WGS sequence"/>
</dbReference>
<organism evidence="2 3">
    <name type="scientific">Variovorax ureilyticus</name>
    <dbReference type="NCBI Taxonomy" id="1836198"/>
    <lineage>
        <taxon>Bacteria</taxon>
        <taxon>Pseudomonadati</taxon>
        <taxon>Pseudomonadota</taxon>
        <taxon>Betaproteobacteria</taxon>
        <taxon>Burkholderiales</taxon>
        <taxon>Comamonadaceae</taxon>
        <taxon>Variovorax</taxon>
    </lineage>
</organism>
<gene>
    <name evidence="2" type="ORF">WKW77_01265</name>
</gene>
<evidence type="ECO:0000313" key="2">
    <source>
        <dbReference type="EMBL" id="MEJ8809678.1"/>
    </source>
</evidence>
<keyword evidence="1" id="KW-0732">Signal</keyword>
<dbReference type="EMBL" id="JBBKZU010000001">
    <property type="protein sequence ID" value="MEJ8809678.1"/>
    <property type="molecule type" value="Genomic_DNA"/>
</dbReference>
<evidence type="ECO:0008006" key="4">
    <source>
        <dbReference type="Google" id="ProtNLM"/>
    </source>
</evidence>
<sequence length="136" mass="15367">MRLSSTLLACALAAAPFCASAQVSININVPSIVAVAPPAPRYEPVPPARVGYVWVPGVWQYRHDAYAWQQGYWQPARPDYVYAPGRWVRAEGGWRWVEPEWKAAKYKEPKGHRHDHGDYDGDHYHCPPGQAKKGRC</sequence>
<evidence type="ECO:0000313" key="3">
    <source>
        <dbReference type="Proteomes" id="UP001365846"/>
    </source>
</evidence>
<keyword evidence="3" id="KW-1185">Reference proteome</keyword>
<name>A0ABU8V7Q8_9BURK</name>
<dbReference type="InterPro" id="IPR024447">
    <property type="entry name" value="YXWGXW_rpt"/>
</dbReference>
<proteinExistence type="predicted"/>
<evidence type="ECO:0000256" key="1">
    <source>
        <dbReference type="SAM" id="SignalP"/>
    </source>
</evidence>
<protein>
    <recommendedName>
        <fullName evidence="4">YXWGXW repeat-containing protein</fullName>
    </recommendedName>
</protein>
<reference evidence="2 3" key="1">
    <citation type="submission" date="2024-03" db="EMBL/GenBank/DDBJ databases">
        <title>Novel species of the genus Variovorax.</title>
        <authorList>
            <person name="Liu Q."/>
            <person name="Xin Y.-H."/>
        </authorList>
    </citation>
    <scope>NUCLEOTIDE SEQUENCE [LARGE SCALE GENOMIC DNA]</scope>
    <source>
        <strain evidence="2 3">KACC 18899</strain>
    </source>
</reference>
<feature type="signal peptide" evidence="1">
    <location>
        <begin position="1"/>
        <end position="21"/>
    </location>
</feature>
<dbReference type="RefSeq" id="WP_340355012.1">
    <property type="nucleotide sequence ID" value="NZ_JBBKZU010000001.1"/>
</dbReference>
<accession>A0ABU8V7Q8</accession>
<feature type="chain" id="PRO_5046081152" description="YXWGXW repeat-containing protein" evidence="1">
    <location>
        <begin position="22"/>
        <end position="136"/>
    </location>
</feature>